<dbReference type="InterPro" id="IPR015915">
    <property type="entry name" value="Kelch-typ_b-propeller"/>
</dbReference>
<organism evidence="3 4">
    <name type="scientific">Priapulus caudatus</name>
    <name type="common">Priapulid worm</name>
    <dbReference type="NCBI Taxonomy" id="37621"/>
    <lineage>
        <taxon>Eukaryota</taxon>
        <taxon>Metazoa</taxon>
        <taxon>Ecdysozoa</taxon>
        <taxon>Scalidophora</taxon>
        <taxon>Priapulida</taxon>
        <taxon>Priapulimorpha</taxon>
        <taxon>Priapulimorphida</taxon>
        <taxon>Priapulidae</taxon>
        <taxon>Priapulus</taxon>
    </lineage>
</organism>
<dbReference type="RefSeq" id="XP_014680068.1">
    <property type="nucleotide sequence ID" value="XM_014824582.1"/>
</dbReference>
<proteinExistence type="predicted"/>
<evidence type="ECO:0000256" key="2">
    <source>
        <dbReference type="ARBA" id="ARBA00022737"/>
    </source>
</evidence>
<evidence type="ECO:0000313" key="4">
    <source>
        <dbReference type="RefSeq" id="XP_014680068.1"/>
    </source>
</evidence>
<reference evidence="4" key="1">
    <citation type="submission" date="2025-08" db="UniProtKB">
        <authorList>
            <consortium name="RefSeq"/>
        </authorList>
    </citation>
    <scope>IDENTIFICATION</scope>
</reference>
<dbReference type="SUPFAM" id="SSF117281">
    <property type="entry name" value="Kelch motif"/>
    <property type="match status" value="1"/>
</dbReference>
<accession>A0ABM1F6J7</accession>
<dbReference type="PANTHER" id="PTHR46344">
    <property type="entry name" value="OS02G0202900 PROTEIN"/>
    <property type="match status" value="1"/>
</dbReference>
<sequence>RSQCGVSKLDGVVYAVGGCDSWNCLNSAELYDPEAAVWKRITPMNHPRRGAGVVEYQGRLFAVGGSDGTHSLDSVDIYDPETQAWSLGARLNMPRANVGVAVVNDKLYAVGGFTGKWRHLLIGERTGCSALGFGNSSCGHWFSLIEVSGGFLRRSGGGRPGGSPAARTCRCCVGSGDLYGELWIAAGLRKVIRV</sequence>
<feature type="non-terminal residue" evidence="4">
    <location>
        <position position="1"/>
    </location>
</feature>
<dbReference type="Gene3D" id="2.120.10.80">
    <property type="entry name" value="Kelch-type beta propeller"/>
    <property type="match status" value="1"/>
</dbReference>
<dbReference type="PANTHER" id="PTHR46344:SF27">
    <property type="entry name" value="KELCH REPEAT SUPERFAMILY PROTEIN"/>
    <property type="match status" value="1"/>
</dbReference>
<dbReference type="Pfam" id="PF01344">
    <property type="entry name" value="Kelch_1"/>
    <property type="match status" value="3"/>
</dbReference>
<protein>
    <submittedName>
        <fullName evidence="4">Influenza virus NS1A-binding protein homolog A-like</fullName>
    </submittedName>
</protein>
<evidence type="ECO:0000256" key="1">
    <source>
        <dbReference type="ARBA" id="ARBA00022441"/>
    </source>
</evidence>
<keyword evidence="2" id="KW-0677">Repeat</keyword>
<keyword evidence="3" id="KW-1185">Reference proteome</keyword>
<evidence type="ECO:0000313" key="3">
    <source>
        <dbReference type="Proteomes" id="UP000695022"/>
    </source>
</evidence>
<keyword evidence="1" id="KW-0880">Kelch repeat</keyword>
<dbReference type="GeneID" id="106820026"/>
<dbReference type="InterPro" id="IPR006652">
    <property type="entry name" value="Kelch_1"/>
</dbReference>
<dbReference type="Proteomes" id="UP000695022">
    <property type="component" value="Unplaced"/>
</dbReference>
<gene>
    <name evidence="4" type="primary">LOC106820026</name>
</gene>
<name>A0ABM1F6J7_PRICU</name>
<dbReference type="PRINTS" id="PR00501">
    <property type="entry name" value="KELCHREPEAT"/>
</dbReference>
<dbReference type="SMART" id="SM00612">
    <property type="entry name" value="Kelch"/>
    <property type="match status" value="2"/>
</dbReference>